<evidence type="ECO:0000256" key="1">
    <source>
        <dbReference type="SAM" id="MobiDB-lite"/>
    </source>
</evidence>
<organism evidence="2">
    <name type="scientific">uncultured Cytophagales bacterium</name>
    <dbReference type="NCBI Taxonomy" id="158755"/>
    <lineage>
        <taxon>Bacteria</taxon>
        <taxon>Pseudomonadati</taxon>
        <taxon>Bacteroidota</taxon>
        <taxon>Sphingobacteriia</taxon>
        <taxon>Sphingobacteriales</taxon>
        <taxon>environmental samples</taxon>
    </lineage>
</organism>
<dbReference type="EMBL" id="CADCTQ010000588">
    <property type="protein sequence ID" value="CAA9324861.1"/>
    <property type="molecule type" value="Genomic_DNA"/>
</dbReference>
<evidence type="ECO:0000313" key="2">
    <source>
        <dbReference type="EMBL" id="CAA9324861.1"/>
    </source>
</evidence>
<feature type="region of interest" description="Disordered" evidence="1">
    <location>
        <begin position="145"/>
        <end position="165"/>
    </location>
</feature>
<proteinExistence type="predicted"/>
<accession>A0A6J4LC44</accession>
<feature type="compositionally biased region" description="Basic and acidic residues" evidence="1">
    <location>
        <begin position="145"/>
        <end position="158"/>
    </location>
</feature>
<name>A0A6J4LC44_9SPHI</name>
<reference evidence="2" key="1">
    <citation type="submission" date="2020-02" db="EMBL/GenBank/DDBJ databases">
        <authorList>
            <person name="Meier V. D."/>
        </authorList>
    </citation>
    <scope>NUCLEOTIDE SEQUENCE</scope>
    <source>
        <strain evidence="2">AVDCRST_MAG56</strain>
    </source>
</reference>
<sequence>MSQQLQTPVTHVLIKGSFGTFGYNPELECMFHLWKGFLSVDEVKRVAETTNPYIARGITNVIADHRNMEMFSEEVSAYIANTWLPAMEKLGARTTFVVMSPETFTQLSAEEMHETAKSQSSIDIRHFGSMDDALAALRAYNKINGDRRPEERRPEEAYLHGAGIR</sequence>
<gene>
    <name evidence="2" type="ORF">AVDCRST_MAG56-7072</name>
</gene>
<dbReference type="AlphaFoldDB" id="A0A6J4LC44"/>
<protein>
    <submittedName>
        <fullName evidence="2">Uncharacterized protein</fullName>
    </submittedName>
</protein>